<keyword evidence="2" id="KW-1185">Reference proteome</keyword>
<name>A0ACB8IUY1_CITSI</name>
<gene>
    <name evidence="1" type="ORF">KPL71_024781</name>
</gene>
<evidence type="ECO:0000313" key="1">
    <source>
        <dbReference type="EMBL" id="KAH9700755.1"/>
    </source>
</evidence>
<dbReference type="Proteomes" id="UP000829398">
    <property type="component" value="Chromosome 8"/>
</dbReference>
<comment type="caution">
    <text evidence="1">The sequence shown here is derived from an EMBL/GenBank/DDBJ whole genome shotgun (WGS) entry which is preliminary data.</text>
</comment>
<accession>A0ACB8IUY1</accession>
<protein>
    <submittedName>
        <fullName evidence="1">Cytochrome B561 amino-terminal protein</fullName>
    </submittedName>
</protein>
<sequence length="821" mass="89369">MESGGGGATDKMGSSPPPPTKPSKFAVYQNPALSAALTANSLQPSKSSLIFIFSLSSASAFVLLSIVSRENGLIEKLRSIDISKDAAYFLAKTIQTMVVLVFIGSMSALLKVISLRRTSKVSKNQPRLTNQQLGLLGIKPKVEQALSESSLKPPKSKPHLSSSSPDALVPLHQSITSSNRKSQAERSIASGGNRLNAFSTSSRSQISPSSIYLVSPASSPLPSLHTSPARDQAVSTPWSGKRPAHAKEIITEEQLEQFLTEVDEKISESAGKLTTPPPTVSGFGIASPATVASSANTSGTKRSTPLRPVRMSPGSQKFTTPPKKGDGEFPPPMSMEESIEAFEHLGIYPQIEQWRDRLRQWFSSVLLNPLLNKIETSHIQLMHSASKLGISISVSPVGSDLPTSGSPAAVSPIDRTKEWQPAFNLDEESLLHQLRASLVQTLDTSIPKFPSTIQQSPQQNALIPVMQECVDAITEHQRLHALMKGEWVKGLLPQSSIRADYTVQRIRELAEGTCLKNYEYLGSGEVYDKKNKKWTLELPTDSHLLLYLFCAFLEHPKWMLHVDPSSYAGAQSSKNPLFLGVLPPKERFPEKYIAVISGVTSTLHPGACVLVAGKQSSPIFAMYWDKKLQFSLQGRTALWDSILLLCHRVKVGYGGIIRGMHLGSSALNILPVLDSDGFGKGGFPKPTLVHLITLLVQYIVGISIRNCSITERAVENLGGFIEHANANIILGSALSQSRTSAIIHNPKAQRHNKKSQIPFRCLFDQDGFPAKSSGGLLSQSVRVIKKPTLVLDTPVQDAKVMFVTYPLNVVLVDCNLFLYLI</sequence>
<reference evidence="2" key="1">
    <citation type="journal article" date="2023" name="Hortic. Res.">
        <title>A chromosome-level phased genome enabling allele-level studies in sweet orange: a case study on citrus Huanglongbing tolerance.</title>
        <authorList>
            <person name="Wu B."/>
            <person name="Yu Q."/>
            <person name="Deng Z."/>
            <person name="Duan Y."/>
            <person name="Luo F."/>
            <person name="Gmitter F. Jr."/>
        </authorList>
    </citation>
    <scope>NUCLEOTIDE SEQUENCE [LARGE SCALE GENOMIC DNA]</scope>
    <source>
        <strain evidence="2">cv. Valencia</strain>
    </source>
</reference>
<proteinExistence type="predicted"/>
<evidence type="ECO:0000313" key="2">
    <source>
        <dbReference type="Proteomes" id="UP000829398"/>
    </source>
</evidence>
<dbReference type="EMBL" id="CM039177">
    <property type="protein sequence ID" value="KAH9700755.1"/>
    <property type="molecule type" value="Genomic_DNA"/>
</dbReference>
<organism evidence="1 2">
    <name type="scientific">Citrus sinensis</name>
    <name type="common">Sweet orange</name>
    <name type="synonym">Citrus aurantium var. sinensis</name>
    <dbReference type="NCBI Taxonomy" id="2711"/>
    <lineage>
        <taxon>Eukaryota</taxon>
        <taxon>Viridiplantae</taxon>
        <taxon>Streptophyta</taxon>
        <taxon>Embryophyta</taxon>
        <taxon>Tracheophyta</taxon>
        <taxon>Spermatophyta</taxon>
        <taxon>Magnoliopsida</taxon>
        <taxon>eudicotyledons</taxon>
        <taxon>Gunneridae</taxon>
        <taxon>Pentapetalae</taxon>
        <taxon>rosids</taxon>
        <taxon>malvids</taxon>
        <taxon>Sapindales</taxon>
        <taxon>Rutaceae</taxon>
        <taxon>Aurantioideae</taxon>
        <taxon>Citrus</taxon>
    </lineage>
</organism>